<dbReference type="Proteomes" id="UP001500305">
    <property type="component" value="Unassembled WGS sequence"/>
</dbReference>
<dbReference type="PROSITE" id="PS51318">
    <property type="entry name" value="TAT"/>
    <property type="match status" value="1"/>
</dbReference>
<evidence type="ECO:0000313" key="1">
    <source>
        <dbReference type="EMBL" id="GAA2228581.1"/>
    </source>
</evidence>
<organism evidence="1 2">
    <name type="scientific">Kitasatospora cystarginea</name>
    <dbReference type="NCBI Taxonomy" id="58350"/>
    <lineage>
        <taxon>Bacteria</taxon>
        <taxon>Bacillati</taxon>
        <taxon>Actinomycetota</taxon>
        <taxon>Actinomycetes</taxon>
        <taxon>Kitasatosporales</taxon>
        <taxon>Streptomycetaceae</taxon>
        <taxon>Kitasatospora</taxon>
    </lineage>
</organism>
<name>A0ABN3DEA8_9ACTN</name>
<comment type="caution">
    <text evidence="1">The sequence shown here is derived from an EMBL/GenBank/DDBJ whole genome shotgun (WGS) entry which is preliminary data.</text>
</comment>
<keyword evidence="2" id="KW-1185">Reference proteome</keyword>
<dbReference type="Gene3D" id="3.40.630.100">
    <property type="entry name" value="Poly-gamma-glutamate hydrolase, zinc-binding motif"/>
    <property type="match status" value="1"/>
</dbReference>
<dbReference type="Pfam" id="PF05908">
    <property type="entry name" value="Gamma_PGA_hydro"/>
    <property type="match status" value="1"/>
</dbReference>
<dbReference type="InterPro" id="IPR008585">
    <property type="entry name" value="Gamma_PGA_hydro"/>
</dbReference>
<dbReference type="InterPro" id="IPR006311">
    <property type="entry name" value="TAT_signal"/>
</dbReference>
<dbReference type="EMBL" id="BAAATR010000002">
    <property type="protein sequence ID" value="GAA2228581.1"/>
    <property type="molecule type" value="Genomic_DNA"/>
</dbReference>
<accession>A0ABN3DEA8</accession>
<reference evidence="1 2" key="1">
    <citation type="journal article" date="2019" name="Int. J. Syst. Evol. Microbiol.">
        <title>The Global Catalogue of Microorganisms (GCM) 10K type strain sequencing project: providing services to taxonomists for standard genome sequencing and annotation.</title>
        <authorList>
            <consortium name="The Broad Institute Genomics Platform"/>
            <consortium name="The Broad Institute Genome Sequencing Center for Infectious Disease"/>
            <person name="Wu L."/>
            <person name="Ma J."/>
        </authorList>
    </citation>
    <scope>NUCLEOTIDE SEQUENCE [LARGE SCALE GENOMIC DNA]</scope>
    <source>
        <strain evidence="1 2">JCM 7356</strain>
    </source>
</reference>
<gene>
    <name evidence="1" type="ORF">GCM10010430_05370</name>
</gene>
<proteinExistence type="predicted"/>
<evidence type="ECO:0008006" key="3">
    <source>
        <dbReference type="Google" id="ProtNLM"/>
    </source>
</evidence>
<dbReference type="RefSeq" id="WP_344634538.1">
    <property type="nucleotide sequence ID" value="NZ_BAAATR010000002.1"/>
</dbReference>
<evidence type="ECO:0000313" key="2">
    <source>
        <dbReference type="Proteomes" id="UP001500305"/>
    </source>
</evidence>
<sequence>MILNRRTLITALATAPVLSTASGVVGSSPARAAGDTYASNTALYADIALVEGVDYRRRYRRHPIDDTGSSGRSALVRTAVIAPHGGGIEGGTSELCLAIAGYHPAEPASTTTAAGPLHDYWMFEGLRATGNSALHVTSTHCDDTIARSLCAGSLNVVSLHGCTPARAGLPAGAAVVLVGGLNATLRQHLMDEFTAAGIRAVAASGDEEIAGLSPENICNRTLLGMGAQLEITTELRAAMFADGRNNLVGRAANTLPLFWSFVHAVRTAVERVEAGQRVL</sequence>
<dbReference type="InterPro" id="IPR038128">
    <property type="entry name" value="Gamma_PGA_hydro_sf"/>
</dbReference>
<protein>
    <recommendedName>
        <fullName evidence="3">Phage replication protein</fullName>
    </recommendedName>
</protein>